<dbReference type="Pfam" id="PF00185">
    <property type="entry name" value="OTCace"/>
    <property type="match status" value="1"/>
</dbReference>
<feature type="binding site" evidence="7">
    <location>
        <begin position="162"/>
        <end position="165"/>
    </location>
    <ligand>
        <name>carbamoyl phosphate</name>
        <dbReference type="ChEBI" id="CHEBI:58228"/>
    </ligand>
</feature>
<keyword evidence="5 7" id="KW-0808">Transferase</keyword>
<evidence type="ECO:0000256" key="1">
    <source>
        <dbReference type="ARBA" id="ARBA00003822"/>
    </source>
</evidence>
<evidence type="ECO:0000256" key="4">
    <source>
        <dbReference type="ARBA" id="ARBA00013007"/>
    </source>
</evidence>
<feature type="binding site" evidence="7">
    <location>
        <begin position="292"/>
        <end position="293"/>
    </location>
    <ligand>
        <name>carbamoyl phosphate</name>
        <dbReference type="ChEBI" id="CHEBI:58228"/>
    </ligand>
</feature>
<dbReference type="PANTHER" id="PTHR45753">
    <property type="entry name" value="ORNITHINE CARBAMOYLTRANSFERASE, MITOCHONDRIAL"/>
    <property type="match status" value="1"/>
</dbReference>
<dbReference type="InterPro" id="IPR006131">
    <property type="entry name" value="Asp_carbamoyltransf_Asp/Orn-bd"/>
</dbReference>
<dbReference type="RefSeq" id="WP_141443104.1">
    <property type="nucleotide sequence ID" value="NZ_CP038231.1"/>
</dbReference>
<dbReference type="PRINTS" id="PR00100">
    <property type="entry name" value="AOTCASE"/>
</dbReference>
<comment type="similarity">
    <text evidence="3 7">Belongs to the aspartate/ornithine carbamoyltransferase superfamily. OTCase family.</text>
</comment>
<dbReference type="Pfam" id="PF02729">
    <property type="entry name" value="OTCace_N"/>
    <property type="match status" value="1"/>
</dbReference>
<feature type="binding site" evidence="7">
    <location>
        <begin position="257"/>
        <end position="258"/>
    </location>
    <ligand>
        <name>L-ornithine</name>
        <dbReference type="ChEBI" id="CHEBI:46911"/>
    </ligand>
</feature>
<dbReference type="EMBL" id="CP038231">
    <property type="protein sequence ID" value="QDH13432.1"/>
    <property type="molecule type" value="Genomic_DNA"/>
</dbReference>
<dbReference type="AlphaFoldDB" id="A0A4Y6U7W1"/>
<evidence type="ECO:0000313" key="11">
    <source>
        <dbReference type="EMBL" id="QDH13432.1"/>
    </source>
</evidence>
<feature type="domain" description="Aspartate/ornithine carbamoyltransferase carbamoyl-P binding" evidence="10">
    <location>
        <begin position="31"/>
        <end position="175"/>
    </location>
</feature>
<sequence length="336" mass="36268">MTKTAPVSRPVHAASAPSQKAATAGAKTPPRHFLDLKDLTKADVRDILARAAHVKKLQEGRRKPLHPNTPLAGRTLGLMMAQPSTRTRVSFEVGMKQLGGAVSVLAPGDMQLGRGESIADTARVLSRFLDVLVLRTVKDEDLRELARWSEVPVINGLTPVSHPIQILADVMTFEEHRGPIEGKTLAWVGDGNNVATSLIEMAALLGFKLRLATPASHEPSPAALAWARAHGGDVTTTHDPREAVKGADAVITDTWVSMGDENRDERIKALSPYQVNSDLMALAAPGALFMHCLPAHAGEEVTQEVFDSPASVVFDEAENRLHSQKGLLLWCLEQQP</sequence>
<evidence type="ECO:0000256" key="5">
    <source>
        <dbReference type="ARBA" id="ARBA00022679"/>
    </source>
</evidence>
<reference evidence="11 12" key="1">
    <citation type="submission" date="2019-03" db="EMBL/GenBank/DDBJ databases">
        <title>The complete genome sequence of Swingsia_sp. F3b2 LMG30590(T).</title>
        <authorList>
            <person name="Chua K.-O."/>
            <person name="Chan K.-G."/>
            <person name="See-Too W.-S."/>
        </authorList>
    </citation>
    <scope>NUCLEOTIDE SEQUENCE [LARGE SCALE GENOMIC DNA]</scope>
    <source>
        <strain evidence="11 12">F3b2</strain>
    </source>
</reference>
<feature type="region of interest" description="Disordered" evidence="8">
    <location>
        <begin position="1"/>
        <end position="30"/>
    </location>
</feature>
<dbReference type="NCBIfam" id="NF001986">
    <property type="entry name" value="PRK00779.1"/>
    <property type="match status" value="1"/>
</dbReference>
<dbReference type="Gene3D" id="3.40.50.1370">
    <property type="entry name" value="Aspartate/ornithine carbamoyltransferase"/>
    <property type="match status" value="2"/>
</dbReference>
<evidence type="ECO:0000313" key="12">
    <source>
        <dbReference type="Proteomes" id="UP000318709"/>
    </source>
</evidence>
<evidence type="ECO:0000256" key="7">
    <source>
        <dbReference type="HAMAP-Rule" id="MF_01109"/>
    </source>
</evidence>
<feature type="compositionally biased region" description="Low complexity" evidence="8">
    <location>
        <begin position="13"/>
        <end position="27"/>
    </location>
</feature>
<dbReference type="GO" id="GO:0005737">
    <property type="term" value="C:cytoplasm"/>
    <property type="evidence" value="ECO:0007669"/>
    <property type="project" value="UniProtKB-SubCell"/>
</dbReference>
<evidence type="ECO:0000256" key="2">
    <source>
        <dbReference type="ARBA" id="ARBA00004975"/>
    </source>
</evidence>
<dbReference type="PRINTS" id="PR00102">
    <property type="entry name" value="OTCASE"/>
</dbReference>
<organism evidence="11 12">
    <name type="scientific">Formicincola oecophyllae</name>
    <dbReference type="NCBI Taxonomy" id="2558361"/>
    <lineage>
        <taxon>Bacteria</taxon>
        <taxon>Pseudomonadati</taxon>
        <taxon>Pseudomonadota</taxon>
        <taxon>Alphaproteobacteria</taxon>
        <taxon>Acetobacterales</taxon>
        <taxon>Acetobacteraceae</taxon>
        <taxon>Formicincola</taxon>
    </lineage>
</organism>
<protein>
    <recommendedName>
        <fullName evidence="4 7">Ornithine carbamoyltransferase</fullName>
        <shortName evidence="7">OTCase</shortName>
        <ecNumber evidence="4 7">2.1.3.3</ecNumber>
    </recommendedName>
</protein>
<dbReference type="InterPro" id="IPR024904">
    <property type="entry name" value="OTCase_ArgI"/>
</dbReference>
<dbReference type="GO" id="GO:0042450">
    <property type="term" value="P:L-arginine biosynthetic process via ornithine"/>
    <property type="evidence" value="ECO:0007669"/>
    <property type="project" value="UniProtKB-UniRule"/>
</dbReference>
<feature type="binding site" evidence="7">
    <location>
        <position position="320"/>
    </location>
    <ligand>
        <name>carbamoyl phosphate</name>
        <dbReference type="ChEBI" id="CHEBI:58228"/>
    </ligand>
</feature>
<gene>
    <name evidence="11" type="primary">argF</name>
    <name evidence="11" type="ORF">E3E12_03560</name>
</gene>
<dbReference type="EC" id="2.1.3.3" evidence="4 7"/>
<dbReference type="GO" id="GO:0019240">
    <property type="term" value="P:citrulline biosynthetic process"/>
    <property type="evidence" value="ECO:0007669"/>
    <property type="project" value="TreeGrafter"/>
</dbReference>
<comment type="pathway">
    <text evidence="2">Amino-acid biosynthesis; L-arginine biosynthesis; L-arginine from L-ornithine and carbamoyl phosphate: step 1/3.</text>
</comment>
<comment type="subcellular location">
    <subcellularLocation>
        <location evidence="7">Cytoplasm</location>
    </subcellularLocation>
</comment>
<dbReference type="GO" id="GO:0004585">
    <property type="term" value="F:ornithine carbamoyltransferase activity"/>
    <property type="evidence" value="ECO:0007669"/>
    <property type="project" value="UniProtKB-UniRule"/>
</dbReference>
<evidence type="ECO:0000259" key="10">
    <source>
        <dbReference type="Pfam" id="PF02729"/>
    </source>
</evidence>
<feature type="binding site" evidence="7">
    <location>
        <position position="253"/>
    </location>
    <ligand>
        <name>L-ornithine</name>
        <dbReference type="ChEBI" id="CHEBI:46911"/>
    </ligand>
</feature>
<feature type="domain" description="Aspartate/ornithine carbamoyltransferase Asp/Orn-binding" evidence="9">
    <location>
        <begin position="181"/>
        <end position="331"/>
    </location>
</feature>
<evidence type="ECO:0000256" key="6">
    <source>
        <dbReference type="ARBA" id="ARBA00048772"/>
    </source>
</evidence>
<dbReference type="InterPro" id="IPR036901">
    <property type="entry name" value="Asp/Orn_carbamoylTrfase_sf"/>
</dbReference>
<dbReference type="PANTHER" id="PTHR45753:SF3">
    <property type="entry name" value="ORNITHINE TRANSCARBAMYLASE, MITOCHONDRIAL"/>
    <property type="match status" value="1"/>
</dbReference>
<dbReference type="HAMAP" id="MF_01109">
    <property type="entry name" value="OTCase"/>
    <property type="match status" value="1"/>
</dbReference>
<feature type="binding site" evidence="7">
    <location>
        <position position="135"/>
    </location>
    <ligand>
        <name>carbamoyl phosphate</name>
        <dbReference type="ChEBI" id="CHEBI:58228"/>
    </ligand>
</feature>
<dbReference type="NCBIfam" id="TIGR00658">
    <property type="entry name" value="orni_carb_tr"/>
    <property type="match status" value="1"/>
</dbReference>
<dbReference type="InterPro" id="IPR006130">
    <property type="entry name" value="Asp/Orn_carbamoylTrfase"/>
</dbReference>
<dbReference type="OrthoDB" id="9802587at2"/>
<feature type="binding site" evidence="7">
    <location>
        <position position="111"/>
    </location>
    <ligand>
        <name>carbamoyl phosphate</name>
        <dbReference type="ChEBI" id="CHEBI:58228"/>
    </ligand>
</feature>
<feature type="binding site" evidence="7">
    <location>
        <position position="193"/>
    </location>
    <ligand>
        <name>L-ornithine</name>
        <dbReference type="ChEBI" id="CHEBI:46911"/>
    </ligand>
</feature>
<feature type="binding site" evidence="7">
    <location>
        <begin position="84"/>
        <end position="87"/>
    </location>
    <ligand>
        <name>carbamoyl phosphate</name>
        <dbReference type="ChEBI" id="CHEBI:58228"/>
    </ligand>
</feature>
<dbReference type="InterPro" id="IPR002292">
    <property type="entry name" value="Orn/put_carbamltrans"/>
</dbReference>
<dbReference type="InterPro" id="IPR006132">
    <property type="entry name" value="Asp/Orn_carbamoyltranf_P-bd"/>
</dbReference>
<dbReference type="Proteomes" id="UP000318709">
    <property type="component" value="Chromosome"/>
</dbReference>
<evidence type="ECO:0000256" key="3">
    <source>
        <dbReference type="ARBA" id="ARBA00007805"/>
    </source>
</evidence>
<keyword evidence="12" id="KW-1185">Reference proteome</keyword>
<accession>A0A4Y6U7W1</accession>
<comment type="function">
    <text evidence="1">Reversibly catalyzes the transfer of the carbamoyl group from carbamoyl phosphate (CP) to the N(epsilon) atom of ornithine (ORN) to produce L-citrulline.</text>
</comment>
<dbReference type="SUPFAM" id="SSF53671">
    <property type="entry name" value="Aspartate/ornithine carbamoyltransferase"/>
    <property type="match status" value="1"/>
</dbReference>
<comment type="catalytic activity">
    <reaction evidence="6 7">
        <text>carbamoyl phosphate + L-ornithine = L-citrulline + phosphate + H(+)</text>
        <dbReference type="Rhea" id="RHEA:19513"/>
        <dbReference type="ChEBI" id="CHEBI:15378"/>
        <dbReference type="ChEBI" id="CHEBI:43474"/>
        <dbReference type="ChEBI" id="CHEBI:46911"/>
        <dbReference type="ChEBI" id="CHEBI:57743"/>
        <dbReference type="ChEBI" id="CHEBI:58228"/>
        <dbReference type="EC" id="2.1.3.3"/>
    </reaction>
</comment>
<keyword evidence="7" id="KW-0963">Cytoplasm</keyword>
<proteinExistence type="inferred from homology"/>
<name>A0A4Y6U7W1_9PROT</name>
<evidence type="ECO:0000256" key="8">
    <source>
        <dbReference type="SAM" id="MobiDB-lite"/>
    </source>
</evidence>
<dbReference type="GO" id="GO:0016597">
    <property type="term" value="F:amino acid binding"/>
    <property type="evidence" value="ECO:0007669"/>
    <property type="project" value="InterPro"/>
</dbReference>
<evidence type="ECO:0000259" key="9">
    <source>
        <dbReference type="Pfam" id="PF00185"/>
    </source>
</evidence>
<dbReference type="FunFam" id="3.40.50.1370:FF:000008">
    <property type="entry name" value="Ornithine carbamoyltransferase"/>
    <property type="match status" value="1"/>
</dbReference>
<dbReference type="KEGG" id="swf:E3E12_03560"/>